<keyword evidence="2" id="KW-0285">Flavoprotein</keyword>
<evidence type="ECO:0000256" key="4">
    <source>
        <dbReference type="ARBA" id="ARBA00023002"/>
    </source>
</evidence>
<gene>
    <name evidence="6" type="ORF">SUNI508_13117</name>
</gene>
<proteinExistence type="predicted"/>
<dbReference type="InterPro" id="IPR036188">
    <property type="entry name" value="FAD/NAD-bd_sf"/>
</dbReference>
<comment type="caution">
    <text evidence="6">The sequence shown here is derived from an EMBL/GenBank/DDBJ whole genome shotgun (WGS) entry which is preliminary data.</text>
</comment>
<dbReference type="Proteomes" id="UP001408356">
    <property type="component" value="Unassembled WGS sequence"/>
</dbReference>
<dbReference type="PANTHER" id="PTHR43872">
    <property type="entry name" value="MONOOXYGENASE, PUTATIVE (AFU_ORTHOLOGUE AFUA_8G02570)-RELATED"/>
    <property type="match status" value="1"/>
</dbReference>
<name>A0ABR2VEW4_9PEZI</name>
<dbReference type="Pfam" id="PF00743">
    <property type="entry name" value="FMO-like"/>
    <property type="match status" value="1"/>
</dbReference>
<evidence type="ECO:0000256" key="2">
    <source>
        <dbReference type="ARBA" id="ARBA00022630"/>
    </source>
</evidence>
<keyword evidence="4" id="KW-0560">Oxidoreductase</keyword>
<sequence length="489" mass="56199">MASSQTHVPLTEEYDIIIIGAGISGLNCAYRLQTQQPRLRFAILESRNDVGGTWDLFKYPGVRSDSDLHTYGFSWHPWPHEKPIAEKSLIVSYLKEVISTHGLDKYLNFRHKVLSADWLSKTNTWRLEVERDGQRMTYQTKFMVLGAGYYDYNQPLQVEIPGLKRFQGEIIHPQFWPENYDYTGKRIVIIGSGATAITMLPNLAEKAAHVTMLQRSATYVVSSRQNWSGLIPRKLWPRWLLSYYERWWFMVMPRVFVAMCRWFPEKMKTIVQKSMLELLPSRIALDPHFNPKYYPWQQRLCFSPDGDFFKALHTPRADVATSVIKTVTEDGIELEIGKKLEADLIITATGLQMQFGGGIPLRVDGELVDVGKKFIWNGAMIQDIPNMFFMVGYTNASWTLGADDTALIICRLLKHMSKNKAAVSVPRLPREPQLEQISAWDLTSTYVKLAEERLPKAGNKGPWRPRGRVLHDYVHARWGNITNGLQFLA</sequence>
<keyword evidence="5" id="KW-0503">Monooxygenase</keyword>
<dbReference type="PANTHER" id="PTHR43872:SF1">
    <property type="entry name" value="MONOOXYGENASE, PUTATIVE (AFU_ORTHOLOGUE AFUA_8G02570)-RELATED"/>
    <property type="match status" value="1"/>
</dbReference>
<dbReference type="InterPro" id="IPR051820">
    <property type="entry name" value="FAD-binding_MO"/>
</dbReference>
<evidence type="ECO:0000256" key="1">
    <source>
        <dbReference type="ARBA" id="ARBA00001974"/>
    </source>
</evidence>
<dbReference type="SUPFAM" id="SSF51905">
    <property type="entry name" value="FAD/NAD(P)-binding domain"/>
    <property type="match status" value="2"/>
</dbReference>
<dbReference type="InterPro" id="IPR020946">
    <property type="entry name" value="Flavin_mOase-like"/>
</dbReference>
<evidence type="ECO:0000256" key="5">
    <source>
        <dbReference type="ARBA" id="ARBA00023033"/>
    </source>
</evidence>
<keyword evidence="3" id="KW-0274">FAD</keyword>
<accession>A0ABR2VEW4</accession>
<keyword evidence="7" id="KW-1185">Reference proteome</keyword>
<evidence type="ECO:0000313" key="6">
    <source>
        <dbReference type="EMBL" id="KAK9425316.1"/>
    </source>
</evidence>
<evidence type="ECO:0000256" key="3">
    <source>
        <dbReference type="ARBA" id="ARBA00022827"/>
    </source>
</evidence>
<evidence type="ECO:0000313" key="7">
    <source>
        <dbReference type="Proteomes" id="UP001408356"/>
    </source>
</evidence>
<organism evidence="6 7">
    <name type="scientific">Seiridium unicorne</name>
    <dbReference type="NCBI Taxonomy" id="138068"/>
    <lineage>
        <taxon>Eukaryota</taxon>
        <taxon>Fungi</taxon>
        <taxon>Dikarya</taxon>
        <taxon>Ascomycota</taxon>
        <taxon>Pezizomycotina</taxon>
        <taxon>Sordariomycetes</taxon>
        <taxon>Xylariomycetidae</taxon>
        <taxon>Amphisphaeriales</taxon>
        <taxon>Sporocadaceae</taxon>
        <taxon>Seiridium</taxon>
    </lineage>
</organism>
<dbReference type="EMBL" id="JARVKF010000020">
    <property type="protein sequence ID" value="KAK9425316.1"/>
    <property type="molecule type" value="Genomic_DNA"/>
</dbReference>
<comment type="cofactor">
    <cofactor evidence="1">
        <name>FAD</name>
        <dbReference type="ChEBI" id="CHEBI:57692"/>
    </cofactor>
</comment>
<protein>
    <submittedName>
        <fullName evidence="6">Monooxygenase flavin-binding family protein-like protein</fullName>
    </submittedName>
</protein>
<reference evidence="6 7" key="1">
    <citation type="journal article" date="2024" name="J. Plant Pathol.">
        <title>Sequence and assembly of the genome of Seiridium unicorne, isolate CBS 538.82, causal agent of cypress canker disease.</title>
        <authorList>
            <person name="Scali E."/>
            <person name="Rocca G.D."/>
            <person name="Danti R."/>
            <person name="Garbelotto M."/>
            <person name="Barberini S."/>
            <person name="Baroncelli R."/>
            <person name="Emiliani G."/>
        </authorList>
    </citation>
    <scope>NUCLEOTIDE SEQUENCE [LARGE SCALE GENOMIC DNA]</scope>
    <source>
        <strain evidence="6 7">BM-138-508</strain>
    </source>
</reference>
<dbReference type="Gene3D" id="3.50.50.60">
    <property type="entry name" value="FAD/NAD(P)-binding domain"/>
    <property type="match status" value="3"/>
</dbReference>